<dbReference type="InterPro" id="IPR011701">
    <property type="entry name" value="MFS"/>
</dbReference>
<keyword evidence="7 8" id="KW-0472">Membrane</keyword>
<evidence type="ECO:0000256" key="1">
    <source>
        <dbReference type="ARBA" id="ARBA00004651"/>
    </source>
</evidence>
<dbReference type="Gene3D" id="1.20.1720.10">
    <property type="entry name" value="Multidrug resistance protein D"/>
    <property type="match status" value="1"/>
</dbReference>
<evidence type="ECO:0000259" key="9">
    <source>
        <dbReference type="PROSITE" id="PS50850"/>
    </source>
</evidence>
<dbReference type="PRINTS" id="PR01036">
    <property type="entry name" value="TCRTETB"/>
</dbReference>
<feature type="transmembrane region" description="Helical" evidence="8">
    <location>
        <begin position="89"/>
        <end position="108"/>
    </location>
</feature>
<dbReference type="EMBL" id="BLKS01000001">
    <property type="protein sequence ID" value="GFG53643.1"/>
    <property type="molecule type" value="Genomic_DNA"/>
</dbReference>
<feature type="transmembrane region" description="Helical" evidence="8">
    <location>
        <begin position="317"/>
        <end position="336"/>
    </location>
</feature>
<evidence type="ECO:0000256" key="5">
    <source>
        <dbReference type="ARBA" id="ARBA00022692"/>
    </source>
</evidence>
<comment type="similarity">
    <text evidence="2">Belongs to the major facilitator superfamily. Bcr/CmlA family.</text>
</comment>
<comment type="caution">
    <text evidence="11">The sequence shown here is derived from an EMBL/GenBank/DDBJ whole genome shotgun (WGS) entry which is preliminary data.</text>
</comment>
<feature type="transmembrane region" description="Helical" evidence="8">
    <location>
        <begin position="175"/>
        <end position="197"/>
    </location>
</feature>
<evidence type="ECO:0000313" key="13">
    <source>
        <dbReference type="Proteomes" id="UP000465302"/>
    </source>
</evidence>
<dbReference type="PROSITE" id="PS50850">
    <property type="entry name" value="MFS"/>
    <property type="match status" value="1"/>
</dbReference>
<reference evidence="10 13" key="2">
    <citation type="journal article" date="2019" name="Emerg. Microbes Infect.">
        <title>Comprehensive subspecies identification of 175 nontuberculous mycobacteria species based on 7547 genomic profiles.</title>
        <authorList>
            <person name="Matsumoto Y."/>
            <person name="Kinjo T."/>
            <person name="Motooka D."/>
            <person name="Nabeya D."/>
            <person name="Jung N."/>
            <person name="Uechi K."/>
            <person name="Horii T."/>
            <person name="Iida T."/>
            <person name="Fujita J."/>
            <person name="Nakamura S."/>
        </authorList>
    </citation>
    <scope>NUCLEOTIDE SEQUENCE [LARGE SCALE GENOMIC DNA]</scope>
    <source>
        <strain evidence="10 13">JCM 6377</strain>
    </source>
</reference>
<feature type="transmembrane region" description="Helical" evidence="8">
    <location>
        <begin position="147"/>
        <end position="169"/>
    </location>
</feature>
<feature type="transmembrane region" description="Helical" evidence="8">
    <location>
        <begin position="387"/>
        <end position="406"/>
    </location>
</feature>
<keyword evidence="3" id="KW-0813">Transport</keyword>
<comment type="subcellular location">
    <subcellularLocation>
        <location evidence="1">Cell membrane</location>
        <topology evidence="1">Multi-pass membrane protein</topology>
    </subcellularLocation>
</comment>
<evidence type="ECO:0000256" key="6">
    <source>
        <dbReference type="ARBA" id="ARBA00022989"/>
    </source>
</evidence>
<keyword evidence="4" id="KW-1003">Cell membrane</keyword>
<protein>
    <submittedName>
        <fullName evidence="11">Bcr/CflA family drug resistance efflux transporter</fullName>
    </submittedName>
    <submittedName>
        <fullName evidence="10">MFS transporter</fullName>
    </submittedName>
</protein>
<evidence type="ECO:0000256" key="3">
    <source>
        <dbReference type="ARBA" id="ARBA00022448"/>
    </source>
</evidence>
<gene>
    <name evidence="11" type="ORF">CQY20_27080</name>
    <name evidence="10" type="ORF">MAGR_50840</name>
</gene>
<dbReference type="OrthoDB" id="9814303at2"/>
<dbReference type="PANTHER" id="PTHR43124:SF3">
    <property type="entry name" value="CHLORAMPHENICOL EFFLUX PUMP RV0191"/>
    <property type="match status" value="1"/>
</dbReference>
<dbReference type="InterPro" id="IPR004812">
    <property type="entry name" value="Efflux_drug-R_Bcr/CmlA"/>
</dbReference>
<dbReference type="InterPro" id="IPR050189">
    <property type="entry name" value="MFS_Efflux_Transporters"/>
</dbReference>
<evidence type="ECO:0000313" key="10">
    <source>
        <dbReference type="EMBL" id="GFG53643.1"/>
    </source>
</evidence>
<dbReference type="GO" id="GO:0005886">
    <property type="term" value="C:plasma membrane"/>
    <property type="evidence" value="ECO:0007669"/>
    <property type="project" value="UniProtKB-SubCell"/>
</dbReference>
<reference evidence="11 12" key="1">
    <citation type="submission" date="2017-10" db="EMBL/GenBank/DDBJ databases">
        <title>The new phylogeny of genus Mycobacterium.</title>
        <authorList>
            <person name="Tortoli E."/>
            <person name="Trovato A."/>
            <person name="Cirillo D.M."/>
        </authorList>
    </citation>
    <scope>NUCLEOTIDE SEQUENCE [LARGE SCALE GENOMIC DNA]</scope>
    <source>
        <strain evidence="11 12">CCUG37673</strain>
    </source>
</reference>
<feature type="transmembrane region" description="Helical" evidence="8">
    <location>
        <begin position="258"/>
        <end position="281"/>
    </location>
</feature>
<feature type="transmembrane region" description="Helical" evidence="8">
    <location>
        <begin position="20"/>
        <end position="38"/>
    </location>
</feature>
<dbReference type="InterPro" id="IPR036259">
    <property type="entry name" value="MFS_trans_sf"/>
</dbReference>
<sequence>MSTIAGDVKPLGDKAISRTANRIIAVLLMVIPLSQIALDAYTPALPQMAIDFGASNALVQNTVTAYMLGLSIAFIPVGLISDAVGRKRVLLIGLGILAATSIGCALAVNLTELLVLRFVQGIGAAACLLLAAAIAADCFRGAKLVSVLGLCGAAWGSAPVFAPALGGFVVQLGSWRMVFAVLAVLAIAVALLVIRALPETLRPDLRSPIDLRAALRVLGAALRHRLFLTYVVMFGLIGAAQMVFGVVGPFLYQTKLGFSPAAYGLIALIVGVANLVGELGCGALAQRTTTHRLAVGAWAVFSAGALTLLISAEVVGLSALIITVGAALALVGIGVLDPQSKGLAMGVFSRNIGLIGGLVNTCCYLIVAAAMALMAYLPEESAAPLGWLYLGVCVVFAGLLAASVVLRRGAYGSRSAS</sequence>
<evidence type="ECO:0000256" key="8">
    <source>
        <dbReference type="SAM" id="Phobius"/>
    </source>
</evidence>
<organism evidence="11 12">
    <name type="scientific">Mycolicibacterium agri</name>
    <name type="common">Mycobacterium agri</name>
    <dbReference type="NCBI Taxonomy" id="36811"/>
    <lineage>
        <taxon>Bacteria</taxon>
        <taxon>Bacillati</taxon>
        <taxon>Actinomycetota</taxon>
        <taxon>Actinomycetes</taxon>
        <taxon>Mycobacteriales</taxon>
        <taxon>Mycobacteriaceae</taxon>
        <taxon>Mycolicibacterium</taxon>
    </lineage>
</organism>
<keyword evidence="6 8" id="KW-1133">Transmembrane helix</keyword>
<dbReference type="AlphaFoldDB" id="A0A2A7MQZ0"/>
<dbReference type="NCBIfam" id="TIGR00710">
    <property type="entry name" value="efflux_Bcr_CflA"/>
    <property type="match status" value="1"/>
</dbReference>
<accession>A0A2A7MQZ0</accession>
<dbReference type="PANTHER" id="PTHR43124">
    <property type="entry name" value="PURINE EFFLUX PUMP PBUE"/>
    <property type="match status" value="1"/>
</dbReference>
<dbReference type="InterPro" id="IPR005829">
    <property type="entry name" value="Sugar_transporter_CS"/>
</dbReference>
<dbReference type="RefSeq" id="WP_097943353.1">
    <property type="nucleotide sequence ID" value="NZ_BLKS01000001.1"/>
</dbReference>
<keyword evidence="5 8" id="KW-0812">Transmembrane</keyword>
<evidence type="ECO:0000313" key="12">
    <source>
        <dbReference type="Proteomes" id="UP000220914"/>
    </source>
</evidence>
<feature type="transmembrane region" description="Helical" evidence="8">
    <location>
        <begin position="348"/>
        <end position="375"/>
    </location>
</feature>
<keyword evidence="12" id="KW-1185">Reference proteome</keyword>
<feature type="transmembrane region" description="Helical" evidence="8">
    <location>
        <begin position="58"/>
        <end position="77"/>
    </location>
</feature>
<feature type="transmembrane region" description="Helical" evidence="8">
    <location>
        <begin position="226"/>
        <end position="252"/>
    </location>
</feature>
<reference evidence="10" key="3">
    <citation type="submission" date="2020-02" db="EMBL/GenBank/DDBJ databases">
        <authorList>
            <person name="Matsumoto Y."/>
            <person name="Motooka D."/>
            <person name="Nakamura S."/>
        </authorList>
    </citation>
    <scope>NUCLEOTIDE SEQUENCE</scope>
    <source>
        <strain evidence="10">JCM 6377</strain>
    </source>
</reference>
<evidence type="ECO:0000256" key="2">
    <source>
        <dbReference type="ARBA" id="ARBA00006236"/>
    </source>
</evidence>
<dbReference type="InterPro" id="IPR020846">
    <property type="entry name" value="MFS_dom"/>
</dbReference>
<feature type="domain" description="Major facilitator superfamily (MFS) profile" evidence="9">
    <location>
        <begin position="23"/>
        <end position="409"/>
    </location>
</feature>
<feature type="transmembrane region" description="Helical" evidence="8">
    <location>
        <begin position="114"/>
        <end position="135"/>
    </location>
</feature>
<dbReference type="Pfam" id="PF07690">
    <property type="entry name" value="MFS_1"/>
    <property type="match status" value="1"/>
</dbReference>
<evidence type="ECO:0000313" key="11">
    <source>
        <dbReference type="EMBL" id="PEG34116.1"/>
    </source>
</evidence>
<evidence type="ECO:0000256" key="7">
    <source>
        <dbReference type="ARBA" id="ARBA00023136"/>
    </source>
</evidence>
<dbReference type="PROSITE" id="PS00216">
    <property type="entry name" value="SUGAR_TRANSPORT_1"/>
    <property type="match status" value="1"/>
</dbReference>
<proteinExistence type="inferred from homology"/>
<dbReference type="EMBL" id="PDCP01000076">
    <property type="protein sequence ID" value="PEG34116.1"/>
    <property type="molecule type" value="Genomic_DNA"/>
</dbReference>
<name>A0A2A7MQZ0_MYCAG</name>
<dbReference type="GO" id="GO:0042910">
    <property type="term" value="F:xenobiotic transmembrane transporter activity"/>
    <property type="evidence" value="ECO:0007669"/>
    <property type="project" value="InterPro"/>
</dbReference>
<dbReference type="Proteomes" id="UP000465302">
    <property type="component" value="Unassembled WGS sequence"/>
</dbReference>
<dbReference type="GO" id="GO:1990961">
    <property type="term" value="P:xenobiotic detoxification by transmembrane export across the plasma membrane"/>
    <property type="evidence" value="ECO:0007669"/>
    <property type="project" value="InterPro"/>
</dbReference>
<feature type="transmembrane region" description="Helical" evidence="8">
    <location>
        <begin position="293"/>
        <end position="311"/>
    </location>
</feature>
<dbReference type="SUPFAM" id="SSF103473">
    <property type="entry name" value="MFS general substrate transporter"/>
    <property type="match status" value="1"/>
</dbReference>
<dbReference type="Proteomes" id="UP000220914">
    <property type="component" value="Unassembled WGS sequence"/>
</dbReference>
<evidence type="ECO:0000256" key="4">
    <source>
        <dbReference type="ARBA" id="ARBA00022475"/>
    </source>
</evidence>